<evidence type="ECO:0000256" key="2">
    <source>
        <dbReference type="ARBA" id="ARBA00012251"/>
    </source>
</evidence>
<evidence type="ECO:0000256" key="6">
    <source>
        <dbReference type="ARBA" id="ARBA00022833"/>
    </source>
</evidence>
<feature type="domain" description="RING-type" evidence="9">
    <location>
        <begin position="62"/>
        <end position="106"/>
    </location>
</feature>
<evidence type="ECO:0000256" key="4">
    <source>
        <dbReference type="ARBA" id="ARBA00022723"/>
    </source>
</evidence>
<feature type="compositionally biased region" description="Basic and acidic residues" evidence="8">
    <location>
        <begin position="586"/>
        <end position="605"/>
    </location>
</feature>
<dbReference type="InterPro" id="IPR001841">
    <property type="entry name" value="Znf_RING"/>
</dbReference>
<dbReference type="Proteomes" id="UP001497623">
    <property type="component" value="Unassembled WGS sequence"/>
</dbReference>
<sequence length="694" mass="79107">SDERNMGGKSSKQEENKGTPHPTQPRPDPAPIHNDLNQNGLHEPSVRPRTPFITRVNIALQCPGCRLDFNSTRRQPLVLRCGHNLCEPCVDNNIDRQMRMLCPSCDQAYDCTRRSKPPINFTFLGHLEDVVNTNEIPTTEIHDNGNDWDCHSCTFKNSGMMNICEMCRTQRPTISGPPTSLIPPVEPGTQDDRVTHDASSTTDNSSDDGALTDVNVTNEEHEELTTKEEDSQDEVNCQDSDETDEEPLNERFKKLLMNVAKPDLPHNATETKHLQNSDLHFQVGSVKEGIESDTTENVCFSNINMCPFPEENSNDMYSCDHIENREVKVKIDLTQNNDFSDIEVVPKSEQEYSTFNEFSDDKFKSASHPLSEIQKEDCPICLCSIEGQTLRLESCGHGYCKECLTNMLDHCIRNEIFPLCCEIEECGENIVIKDLTNILESTNSLVHASIDLFVAQNKDLYKYCVTKQKHWQEDLRSEHKEVYNPKVKFSDIDSEKNINNHENVLDNELTVISHKNKVEDDRSINNVKDNDVISSKEEILNCEEVKKVHQTQTSIKNYSLEIKQNNKKKKSRQSKKKLSNVSDVEESAKDLDESKSIERSCKDLQEIPDDEEHQTQTNITNDTLEKNQNNQIKKSRRAKKKLSNVNDAEKTEKDLDASKSLEKPCKGEQEVSSDKELLTQTDIKNDCLKKKNNN</sequence>
<dbReference type="InterPro" id="IPR017907">
    <property type="entry name" value="Znf_RING_CS"/>
</dbReference>
<feature type="domain" description="RanBP2-type" evidence="10">
    <location>
        <begin position="143"/>
        <end position="173"/>
    </location>
</feature>
<comment type="catalytic activity">
    <reaction evidence="1">
        <text>[E2 ubiquitin-conjugating enzyme]-S-ubiquitinyl-L-cysteine + [acceptor protein]-L-lysine = [E2 ubiquitin-conjugating enzyme]-L-cysteine + [acceptor protein]-N(6)-ubiquitinyl-L-lysine.</text>
        <dbReference type="EC" id="2.3.2.31"/>
    </reaction>
</comment>
<dbReference type="Gene3D" id="3.30.40.10">
    <property type="entry name" value="Zinc/RING finger domain, C3HC4 (zinc finger)"/>
    <property type="match status" value="2"/>
</dbReference>
<dbReference type="PROSITE" id="PS01358">
    <property type="entry name" value="ZF_RANBP2_1"/>
    <property type="match status" value="1"/>
</dbReference>
<comment type="caution">
    <text evidence="11">The sequence shown here is derived from an EMBL/GenBank/DDBJ whole genome shotgun (WGS) entry which is preliminary data.</text>
</comment>
<feature type="compositionally biased region" description="Basic and acidic residues" evidence="8">
    <location>
        <begin position="1"/>
        <end position="18"/>
    </location>
</feature>
<evidence type="ECO:0000256" key="7">
    <source>
        <dbReference type="PROSITE-ProRule" id="PRU00322"/>
    </source>
</evidence>
<dbReference type="Pfam" id="PF14634">
    <property type="entry name" value="zf-RING_5"/>
    <property type="match status" value="1"/>
</dbReference>
<feature type="compositionally biased region" description="Basic residues" evidence="8">
    <location>
        <begin position="633"/>
        <end position="642"/>
    </location>
</feature>
<feature type="non-terminal residue" evidence="11">
    <location>
        <position position="1"/>
    </location>
</feature>
<dbReference type="PROSITE" id="PS00518">
    <property type="entry name" value="ZF_RING_1"/>
    <property type="match status" value="2"/>
</dbReference>
<feature type="region of interest" description="Disordered" evidence="8">
    <location>
        <begin position="1"/>
        <end position="48"/>
    </location>
</feature>
<dbReference type="GO" id="GO:0008270">
    <property type="term" value="F:zinc ion binding"/>
    <property type="evidence" value="ECO:0007669"/>
    <property type="project" value="UniProtKB-KW"/>
</dbReference>
<accession>A0AAV2R6B0</accession>
<dbReference type="InterPro" id="IPR001876">
    <property type="entry name" value="Znf_RanBP2"/>
</dbReference>
<name>A0AAV2R6B0_MEGNR</name>
<dbReference type="InterPro" id="IPR036443">
    <property type="entry name" value="Znf_RanBP2_sf"/>
</dbReference>
<dbReference type="PROSITE" id="PS50199">
    <property type="entry name" value="ZF_RANBP2_2"/>
    <property type="match status" value="1"/>
</dbReference>
<dbReference type="InterPro" id="IPR013083">
    <property type="entry name" value="Znf_RING/FYVE/PHD"/>
</dbReference>
<feature type="compositionally biased region" description="Low complexity" evidence="8">
    <location>
        <begin position="197"/>
        <end position="208"/>
    </location>
</feature>
<keyword evidence="12" id="KW-1185">Reference proteome</keyword>
<dbReference type="GO" id="GO:0061630">
    <property type="term" value="F:ubiquitin protein ligase activity"/>
    <property type="evidence" value="ECO:0007669"/>
    <property type="project" value="UniProtKB-EC"/>
</dbReference>
<evidence type="ECO:0000259" key="9">
    <source>
        <dbReference type="PROSITE" id="PS50089"/>
    </source>
</evidence>
<gene>
    <name evidence="11" type="ORF">MNOR_LOCUS21306</name>
</gene>
<dbReference type="SMART" id="SM00184">
    <property type="entry name" value="RING"/>
    <property type="match status" value="2"/>
</dbReference>
<dbReference type="SUPFAM" id="SSF90209">
    <property type="entry name" value="Ran binding protein zinc finger-like"/>
    <property type="match status" value="1"/>
</dbReference>
<feature type="compositionally biased region" description="Basic residues" evidence="8">
    <location>
        <begin position="565"/>
        <end position="578"/>
    </location>
</feature>
<evidence type="ECO:0000256" key="3">
    <source>
        <dbReference type="ARBA" id="ARBA00017887"/>
    </source>
</evidence>
<keyword evidence="6" id="KW-0862">Zinc</keyword>
<evidence type="ECO:0000313" key="12">
    <source>
        <dbReference type="Proteomes" id="UP001497623"/>
    </source>
</evidence>
<dbReference type="EMBL" id="CAXKWB010017074">
    <property type="protein sequence ID" value="CAL4117862.1"/>
    <property type="molecule type" value="Genomic_DNA"/>
</dbReference>
<dbReference type="AlphaFoldDB" id="A0AAV2R6B0"/>
<evidence type="ECO:0000256" key="8">
    <source>
        <dbReference type="SAM" id="MobiDB-lite"/>
    </source>
</evidence>
<evidence type="ECO:0000256" key="5">
    <source>
        <dbReference type="ARBA" id="ARBA00022771"/>
    </source>
</evidence>
<dbReference type="InterPro" id="IPR027370">
    <property type="entry name" value="Znf-RING_euk"/>
</dbReference>
<dbReference type="SUPFAM" id="SSF57850">
    <property type="entry name" value="RING/U-box"/>
    <property type="match status" value="2"/>
</dbReference>
<feature type="domain" description="RING-type" evidence="9">
    <location>
        <begin position="378"/>
        <end position="420"/>
    </location>
</feature>
<organism evidence="11 12">
    <name type="scientific">Meganyctiphanes norvegica</name>
    <name type="common">Northern krill</name>
    <name type="synonym">Thysanopoda norvegica</name>
    <dbReference type="NCBI Taxonomy" id="48144"/>
    <lineage>
        <taxon>Eukaryota</taxon>
        <taxon>Metazoa</taxon>
        <taxon>Ecdysozoa</taxon>
        <taxon>Arthropoda</taxon>
        <taxon>Crustacea</taxon>
        <taxon>Multicrustacea</taxon>
        <taxon>Malacostraca</taxon>
        <taxon>Eumalacostraca</taxon>
        <taxon>Eucarida</taxon>
        <taxon>Euphausiacea</taxon>
        <taxon>Euphausiidae</taxon>
        <taxon>Meganyctiphanes</taxon>
    </lineage>
</organism>
<proteinExistence type="predicted"/>
<evidence type="ECO:0000259" key="10">
    <source>
        <dbReference type="PROSITE" id="PS50199"/>
    </source>
</evidence>
<feature type="region of interest" description="Disordered" evidence="8">
    <location>
        <begin position="564"/>
        <end position="694"/>
    </location>
</feature>
<protein>
    <recommendedName>
        <fullName evidence="3">RanBP-type and C3HC4-type zinc finger-containing protein 1</fullName>
        <ecNumber evidence="2">2.3.2.31</ecNumber>
    </recommendedName>
</protein>
<feature type="region of interest" description="Disordered" evidence="8">
    <location>
        <begin position="174"/>
        <end position="247"/>
    </location>
</feature>
<evidence type="ECO:0000256" key="1">
    <source>
        <dbReference type="ARBA" id="ARBA00001798"/>
    </source>
</evidence>
<dbReference type="Pfam" id="PF13445">
    <property type="entry name" value="zf-RING_UBOX"/>
    <property type="match status" value="1"/>
</dbReference>
<feature type="non-terminal residue" evidence="11">
    <location>
        <position position="694"/>
    </location>
</feature>
<evidence type="ECO:0000313" key="11">
    <source>
        <dbReference type="EMBL" id="CAL4117862.1"/>
    </source>
</evidence>
<feature type="compositionally biased region" description="Basic and acidic residues" evidence="8">
    <location>
        <begin position="647"/>
        <end position="694"/>
    </location>
</feature>
<dbReference type="EC" id="2.3.2.31" evidence="2"/>
<dbReference type="SMART" id="SM00547">
    <property type="entry name" value="ZnF_RBZ"/>
    <property type="match status" value="1"/>
</dbReference>
<dbReference type="Gene3D" id="2.30.30.380">
    <property type="entry name" value="Zn-finger domain of Sec23/24"/>
    <property type="match status" value="1"/>
</dbReference>
<dbReference type="PROSITE" id="PS50089">
    <property type="entry name" value="ZF_RING_2"/>
    <property type="match status" value="2"/>
</dbReference>
<feature type="compositionally biased region" description="Polar residues" evidence="8">
    <location>
        <begin position="615"/>
        <end position="632"/>
    </location>
</feature>
<keyword evidence="5 7" id="KW-0863">Zinc-finger</keyword>
<reference evidence="11 12" key="1">
    <citation type="submission" date="2024-05" db="EMBL/GenBank/DDBJ databases">
        <authorList>
            <person name="Wallberg A."/>
        </authorList>
    </citation>
    <scope>NUCLEOTIDE SEQUENCE [LARGE SCALE GENOMIC DNA]</scope>
</reference>
<keyword evidence="4" id="KW-0479">Metal-binding</keyword>